<feature type="transmembrane region" description="Helical" evidence="6">
    <location>
        <begin position="162"/>
        <end position="184"/>
    </location>
</feature>
<evidence type="ECO:0000256" key="4">
    <source>
        <dbReference type="ARBA" id="ARBA00022989"/>
    </source>
</evidence>
<proteinExistence type="predicted"/>
<name>A0A0M2HRM2_9MICO</name>
<dbReference type="EMBL" id="JYJB01000009">
    <property type="protein sequence ID" value="KJL47128.1"/>
    <property type="molecule type" value="Genomic_DNA"/>
</dbReference>
<sequence>MKSEGLARSGLISLFGSAFAALAALLLTAIVGNALGADGTGLFFQAMGVFTILTQVLRLGTNSGIVRYIAEQRAFHRAGAEWRIVMFAVGPVAVISGLVSLGVWLLADALGAWLATPEDAAAMADLLRAMVPYVVMGALIGVLQIGARMLRGVAAFTLLQSILLPASRLLTVLLAVSFAGVAAWGAFEAWLLPLPFWLIVTVATIAMPFVRDFRRRGESTRETRPTFSGFWRFNAPRTVSSGLETALEWSDVLIIAALASPSSAGVYAVITRAVRAGGVVDKAMRVAVSPTISALLAREDYRESTRLHTSVVRAMILMNWPFYMLLVSMGPAVLGIFGAEFRSGWGPMVLLSLAMMFQTACGMLQSILLQGGKSTWQMYNKAIALGLSIGGNLALVPLLGVWGAAVTWMIVVVTDNLIAAVQVHHRMHVDLQPTRLIAPMLPPVLVFGGGGFLVTWWAGSSLIVLLLAGAALCVVYAAVLWLLRRPLHVETLWRRIPFIGRWA</sequence>
<dbReference type="AlphaFoldDB" id="A0A0M2HRM2"/>
<evidence type="ECO:0000256" key="5">
    <source>
        <dbReference type="ARBA" id="ARBA00023136"/>
    </source>
</evidence>
<evidence type="ECO:0000256" key="3">
    <source>
        <dbReference type="ARBA" id="ARBA00022692"/>
    </source>
</evidence>
<dbReference type="InterPro" id="IPR050833">
    <property type="entry name" value="Poly_Biosynth_Transport"/>
</dbReference>
<evidence type="ECO:0000313" key="8">
    <source>
        <dbReference type="Proteomes" id="UP000033900"/>
    </source>
</evidence>
<comment type="subcellular location">
    <subcellularLocation>
        <location evidence="1">Cell membrane</location>
        <topology evidence="1">Multi-pass membrane protein</topology>
    </subcellularLocation>
</comment>
<feature type="transmembrane region" description="Helical" evidence="6">
    <location>
        <begin position="42"/>
        <end position="61"/>
    </location>
</feature>
<feature type="transmembrane region" description="Helical" evidence="6">
    <location>
        <begin position="381"/>
        <end position="399"/>
    </location>
</feature>
<feature type="transmembrane region" description="Helical" evidence="6">
    <location>
        <begin position="345"/>
        <end position="369"/>
    </location>
</feature>
<feature type="transmembrane region" description="Helical" evidence="6">
    <location>
        <begin position="405"/>
        <end position="424"/>
    </location>
</feature>
<keyword evidence="5 6" id="KW-0472">Membrane</keyword>
<dbReference type="Pfam" id="PF01943">
    <property type="entry name" value="Polysacc_synt"/>
    <property type="match status" value="1"/>
</dbReference>
<dbReference type="GO" id="GO:0005886">
    <property type="term" value="C:plasma membrane"/>
    <property type="evidence" value="ECO:0007669"/>
    <property type="project" value="UniProtKB-SubCell"/>
</dbReference>
<feature type="transmembrane region" description="Helical" evidence="6">
    <location>
        <begin position="463"/>
        <end position="483"/>
    </location>
</feature>
<reference evidence="7 8" key="1">
    <citation type="submission" date="2015-02" db="EMBL/GenBank/DDBJ databases">
        <title>Draft genome sequences of ten Microbacterium spp. with emphasis on heavy metal contaminated environments.</title>
        <authorList>
            <person name="Corretto E."/>
        </authorList>
    </citation>
    <scope>NUCLEOTIDE SEQUENCE [LARGE SCALE GENOMIC DNA]</scope>
    <source>
        <strain evidence="7 8">SA35</strain>
    </source>
</reference>
<evidence type="ECO:0000313" key="7">
    <source>
        <dbReference type="EMBL" id="KJL47128.1"/>
    </source>
</evidence>
<feature type="transmembrane region" description="Helical" evidence="6">
    <location>
        <begin position="12"/>
        <end position="36"/>
    </location>
</feature>
<organism evidence="7 8">
    <name type="scientific">Microbacterium hydrocarbonoxydans</name>
    <dbReference type="NCBI Taxonomy" id="273678"/>
    <lineage>
        <taxon>Bacteria</taxon>
        <taxon>Bacillati</taxon>
        <taxon>Actinomycetota</taxon>
        <taxon>Actinomycetes</taxon>
        <taxon>Micrococcales</taxon>
        <taxon>Microbacteriaceae</taxon>
        <taxon>Microbacterium</taxon>
    </lineage>
</organism>
<evidence type="ECO:0000256" key="6">
    <source>
        <dbReference type="SAM" id="Phobius"/>
    </source>
</evidence>
<keyword evidence="4 6" id="KW-1133">Transmembrane helix</keyword>
<feature type="transmembrane region" description="Helical" evidence="6">
    <location>
        <begin position="190"/>
        <end position="210"/>
    </location>
</feature>
<evidence type="ECO:0000256" key="2">
    <source>
        <dbReference type="ARBA" id="ARBA00022475"/>
    </source>
</evidence>
<dbReference type="Proteomes" id="UP000033900">
    <property type="component" value="Unassembled WGS sequence"/>
</dbReference>
<feature type="transmembrane region" description="Helical" evidence="6">
    <location>
        <begin position="320"/>
        <end position="339"/>
    </location>
</feature>
<gene>
    <name evidence="7" type="ORF">RS84_01913</name>
</gene>
<accession>A0A0M2HRM2</accession>
<feature type="transmembrane region" description="Helical" evidence="6">
    <location>
        <begin position="82"/>
        <end position="106"/>
    </location>
</feature>
<keyword evidence="3 6" id="KW-0812">Transmembrane</keyword>
<dbReference type="STRING" id="273678.RS84_01913"/>
<feature type="transmembrane region" description="Helical" evidence="6">
    <location>
        <begin position="436"/>
        <end position="457"/>
    </location>
</feature>
<keyword evidence="2" id="KW-1003">Cell membrane</keyword>
<dbReference type="RefSeq" id="WP_045257564.1">
    <property type="nucleotide sequence ID" value="NZ_JYJB01000009.1"/>
</dbReference>
<dbReference type="InterPro" id="IPR002797">
    <property type="entry name" value="Polysacc_synth"/>
</dbReference>
<dbReference type="PANTHER" id="PTHR30250:SF11">
    <property type="entry name" value="O-ANTIGEN TRANSPORTER-RELATED"/>
    <property type="match status" value="1"/>
</dbReference>
<dbReference type="PATRIC" id="fig|273678.4.peg.1916"/>
<keyword evidence="8" id="KW-1185">Reference proteome</keyword>
<comment type="caution">
    <text evidence="7">The sequence shown here is derived from an EMBL/GenBank/DDBJ whole genome shotgun (WGS) entry which is preliminary data.</text>
</comment>
<protein>
    <submittedName>
        <fullName evidence="7">Polysaccharide biosynthesis protein</fullName>
    </submittedName>
</protein>
<dbReference type="OrthoDB" id="3294889at2"/>
<dbReference type="PANTHER" id="PTHR30250">
    <property type="entry name" value="PST FAMILY PREDICTED COLANIC ACID TRANSPORTER"/>
    <property type="match status" value="1"/>
</dbReference>
<evidence type="ECO:0000256" key="1">
    <source>
        <dbReference type="ARBA" id="ARBA00004651"/>
    </source>
</evidence>
<feature type="transmembrane region" description="Helical" evidence="6">
    <location>
        <begin position="126"/>
        <end position="150"/>
    </location>
</feature>